<dbReference type="RefSeq" id="XP_003039522.1">
    <property type="nucleotide sequence ID" value="XM_003039476.1"/>
</dbReference>
<protein>
    <submittedName>
        <fullName evidence="2">Uncharacterized protein</fullName>
    </submittedName>
</protein>
<dbReference type="AlphaFoldDB" id="C7ZQA1"/>
<dbReference type="Proteomes" id="UP000005206">
    <property type="component" value="Unassembled WGS sequence"/>
</dbReference>
<dbReference type="GeneID" id="9667044"/>
<accession>C7ZQA1</accession>
<dbReference type="InParanoid" id="C7ZQA1"/>
<feature type="region of interest" description="Disordered" evidence="1">
    <location>
        <begin position="182"/>
        <end position="232"/>
    </location>
</feature>
<evidence type="ECO:0000256" key="1">
    <source>
        <dbReference type="SAM" id="MobiDB-lite"/>
    </source>
</evidence>
<name>C7ZQA1_FUSV7</name>
<organism evidence="2 3">
    <name type="scientific">Fusarium vanettenii (strain ATCC MYA-4622 / CBS 123669 / FGSC 9596 / NRRL 45880 / 77-13-4)</name>
    <name type="common">Fusarium solani subsp. pisi</name>
    <dbReference type="NCBI Taxonomy" id="660122"/>
    <lineage>
        <taxon>Eukaryota</taxon>
        <taxon>Fungi</taxon>
        <taxon>Dikarya</taxon>
        <taxon>Ascomycota</taxon>
        <taxon>Pezizomycotina</taxon>
        <taxon>Sordariomycetes</taxon>
        <taxon>Hypocreomycetidae</taxon>
        <taxon>Hypocreales</taxon>
        <taxon>Nectriaceae</taxon>
        <taxon>Fusarium</taxon>
        <taxon>Fusarium solani species complex</taxon>
        <taxon>Fusarium vanettenii</taxon>
    </lineage>
</organism>
<evidence type="ECO:0000313" key="2">
    <source>
        <dbReference type="EMBL" id="EEU33809.1"/>
    </source>
</evidence>
<proteinExistence type="predicted"/>
<evidence type="ECO:0000313" key="3">
    <source>
        <dbReference type="Proteomes" id="UP000005206"/>
    </source>
</evidence>
<feature type="compositionally biased region" description="Low complexity" evidence="1">
    <location>
        <begin position="182"/>
        <end position="192"/>
    </location>
</feature>
<dbReference type="HOGENOM" id="CLU_1195158_0_0_1"/>
<dbReference type="KEGG" id="nhe:NECHADRAFT_89118"/>
<sequence>MAVQDSIQCFACSVQFLNPELCFEHCRLYQYEATLLLAKGKELIIEALGHDLSVEIIALLARAQDLLSHHGSLAIPLAPLDDNQMVQATQHATPSGFSALTMIVMVNHRPSLDGKTLSDTMLYFCASHITLKEAMAHTCKDVASSQIMLIKRQRRTWRRRLREDMTKVRLLKNNVKNNVKQLNHAAGSSSYGEEPESPSDCPRNAMITGPANLMSSIAGAEGSAPNATIPPP</sequence>
<gene>
    <name evidence="2" type="ORF">NECHADRAFT_89118</name>
</gene>
<dbReference type="EMBL" id="GG698986">
    <property type="protein sequence ID" value="EEU33809.1"/>
    <property type="molecule type" value="Genomic_DNA"/>
</dbReference>
<keyword evidence="3" id="KW-1185">Reference proteome</keyword>
<dbReference type="VEuPathDB" id="FungiDB:NECHADRAFT_89118"/>
<dbReference type="OrthoDB" id="5156538at2759"/>
<reference evidence="2 3" key="1">
    <citation type="journal article" date="2009" name="PLoS Genet.">
        <title>The genome of Nectria haematococca: contribution of supernumerary chromosomes to gene expansion.</title>
        <authorList>
            <person name="Coleman J.J."/>
            <person name="Rounsley S.D."/>
            <person name="Rodriguez-Carres M."/>
            <person name="Kuo A."/>
            <person name="Wasmann C.C."/>
            <person name="Grimwood J."/>
            <person name="Schmutz J."/>
            <person name="Taga M."/>
            <person name="White G.J."/>
            <person name="Zhou S."/>
            <person name="Schwartz D.C."/>
            <person name="Freitag M."/>
            <person name="Ma L.J."/>
            <person name="Danchin E.G."/>
            <person name="Henrissat B."/>
            <person name="Coutinho P.M."/>
            <person name="Nelson D.R."/>
            <person name="Straney D."/>
            <person name="Napoli C.A."/>
            <person name="Barker B.M."/>
            <person name="Gribskov M."/>
            <person name="Rep M."/>
            <person name="Kroken S."/>
            <person name="Molnar I."/>
            <person name="Rensing C."/>
            <person name="Kennell J.C."/>
            <person name="Zamora J."/>
            <person name="Farman M.L."/>
            <person name="Selker E.U."/>
            <person name="Salamov A."/>
            <person name="Shapiro H."/>
            <person name="Pangilinan J."/>
            <person name="Lindquist E."/>
            <person name="Lamers C."/>
            <person name="Grigoriev I.V."/>
            <person name="Geiser D.M."/>
            <person name="Covert S.F."/>
            <person name="Temporini E."/>
            <person name="Vanetten H.D."/>
        </authorList>
    </citation>
    <scope>NUCLEOTIDE SEQUENCE [LARGE SCALE GENOMIC DNA]</scope>
    <source>
        <strain evidence="3">ATCC MYA-4622 / CBS 123669 / FGSC 9596 / NRRL 45880 / 77-13-4</strain>
    </source>
</reference>